<gene>
    <name evidence="2" type="ORF">E3O10_08700</name>
</gene>
<keyword evidence="3" id="KW-1185">Reference proteome</keyword>
<evidence type="ECO:0000256" key="1">
    <source>
        <dbReference type="SAM" id="MobiDB-lite"/>
    </source>
</evidence>
<dbReference type="PANTHER" id="PTHR38588">
    <property type="entry name" value="BLL0334 PROTEIN"/>
    <property type="match status" value="1"/>
</dbReference>
<dbReference type="CDD" id="cd07823">
    <property type="entry name" value="SRPBCC_5"/>
    <property type="match status" value="1"/>
</dbReference>
<dbReference type="Gene3D" id="3.30.530.20">
    <property type="match status" value="1"/>
</dbReference>
<dbReference type="SUPFAM" id="SSF55961">
    <property type="entry name" value="Bet v1-like"/>
    <property type="match status" value="1"/>
</dbReference>
<name>A0A1H8E8V2_9MICO</name>
<evidence type="ECO:0000313" key="3">
    <source>
        <dbReference type="Proteomes" id="UP000297654"/>
    </source>
</evidence>
<proteinExistence type="predicted"/>
<reference evidence="2 3" key="1">
    <citation type="submission" date="2019-03" db="EMBL/GenBank/DDBJ databases">
        <title>Genomics of glacier-inhabiting Cryobacterium strains.</title>
        <authorList>
            <person name="Liu Q."/>
            <person name="Xin Y.-H."/>
        </authorList>
    </citation>
    <scope>NUCLEOTIDE SEQUENCE [LARGE SCALE GENOMIC DNA]</scope>
    <source>
        <strain evidence="2 3">Hh15</strain>
    </source>
</reference>
<evidence type="ECO:0000313" key="2">
    <source>
        <dbReference type="EMBL" id="TFB89846.1"/>
    </source>
</evidence>
<dbReference type="RefSeq" id="WP_092108497.1">
    <property type="nucleotide sequence ID" value="NZ_FOCN01000004.1"/>
</dbReference>
<dbReference type="STRING" id="1424661.SAMN05216281_104184"/>
<dbReference type="Pfam" id="PF06240">
    <property type="entry name" value="COXG"/>
    <property type="match status" value="1"/>
</dbReference>
<dbReference type="Proteomes" id="UP000297654">
    <property type="component" value="Unassembled WGS sequence"/>
</dbReference>
<dbReference type="EMBL" id="SOFF01000029">
    <property type="protein sequence ID" value="TFB89846.1"/>
    <property type="molecule type" value="Genomic_DNA"/>
</dbReference>
<accession>A0A1H8E8V2</accession>
<dbReference type="OrthoDB" id="9808623at2"/>
<feature type="region of interest" description="Disordered" evidence="1">
    <location>
        <begin position="182"/>
        <end position="241"/>
    </location>
</feature>
<dbReference type="AlphaFoldDB" id="A0A1H8E8V2"/>
<dbReference type="InterPro" id="IPR010419">
    <property type="entry name" value="CO_DH_gsu"/>
</dbReference>
<comment type="caution">
    <text evidence="2">The sequence shown here is derived from an EMBL/GenBank/DDBJ whole genome shotgun (WGS) entry which is preliminary data.</text>
</comment>
<organism evidence="2 3">
    <name type="scientific">Cryobacterium luteum</name>
    <dbReference type="NCBI Taxonomy" id="1424661"/>
    <lineage>
        <taxon>Bacteria</taxon>
        <taxon>Bacillati</taxon>
        <taxon>Actinomycetota</taxon>
        <taxon>Actinomycetes</taxon>
        <taxon>Micrococcales</taxon>
        <taxon>Microbacteriaceae</taxon>
        <taxon>Cryobacterium</taxon>
    </lineage>
</organism>
<feature type="compositionally biased region" description="Pro residues" evidence="1">
    <location>
        <begin position="206"/>
        <end position="220"/>
    </location>
</feature>
<dbReference type="PANTHER" id="PTHR38588:SF1">
    <property type="entry name" value="BLL0334 PROTEIN"/>
    <property type="match status" value="1"/>
</dbReference>
<protein>
    <submittedName>
        <fullName evidence="2">Carbon monoxide dehydrogenase</fullName>
    </submittedName>
</protein>
<sequence>MQLDSTFTVIAPVDTVWTTLMDFERVAGCVPGAQILNRLSDDNYQVGMKVKLGPVTMAYRGQMNVDERDAEGHRAVFSGKGQETRGQGTAQATVTLVLVETDGVTQGTVSADLSLSGKAAAMGKGVISSVTDQMMALFAANLQDLIEGGDSDSVGGPAAATPVGDHVDDPATLAQAAPRAVTDMSDIPPGDAPAADTLPGVQADAPPQPGLPPRPVPPRVAPAGGHRAAPNRSAPHLSHPAAAPSLDAMSLVKGVITDQLSDPVKLLGLLATVAFIAYRIGRRASGR</sequence>
<dbReference type="InterPro" id="IPR023393">
    <property type="entry name" value="START-like_dom_sf"/>
</dbReference>